<reference evidence="4 5" key="1">
    <citation type="submission" date="2016-10" db="EMBL/GenBank/DDBJ databases">
        <authorList>
            <person name="de Groot N.N."/>
        </authorList>
    </citation>
    <scope>NUCLEOTIDE SEQUENCE [LARGE SCALE GENOMIC DNA]</scope>
    <source>
        <strain evidence="4 5">MT12</strain>
    </source>
</reference>
<evidence type="ECO:0000256" key="3">
    <source>
        <dbReference type="PIRSR" id="PIRSR016184-1"/>
    </source>
</evidence>
<dbReference type="RefSeq" id="WP_092116718.1">
    <property type="nucleotide sequence ID" value="NZ_FNTH01000001.1"/>
</dbReference>
<evidence type="ECO:0000313" key="5">
    <source>
        <dbReference type="Proteomes" id="UP000198992"/>
    </source>
</evidence>
<dbReference type="PIRSF" id="PIRSF016184">
    <property type="entry name" value="PhzC_PhzF"/>
    <property type="match status" value="1"/>
</dbReference>
<dbReference type="InterPro" id="IPR003719">
    <property type="entry name" value="Phenazine_PhzF-like"/>
</dbReference>
<protein>
    <submittedName>
        <fullName evidence="4">Phenazine biosynthesis protein PhzF family</fullName>
    </submittedName>
</protein>
<dbReference type="NCBIfam" id="TIGR00654">
    <property type="entry name" value="PhzF_family"/>
    <property type="match status" value="1"/>
</dbReference>
<feature type="active site" evidence="3">
    <location>
        <position position="44"/>
    </location>
</feature>
<dbReference type="Pfam" id="PF02567">
    <property type="entry name" value="PhzC-PhzF"/>
    <property type="match status" value="1"/>
</dbReference>
<dbReference type="GO" id="GO:0005737">
    <property type="term" value="C:cytoplasm"/>
    <property type="evidence" value="ECO:0007669"/>
    <property type="project" value="TreeGrafter"/>
</dbReference>
<dbReference type="Proteomes" id="UP000198992">
    <property type="component" value="Unassembled WGS sequence"/>
</dbReference>
<gene>
    <name evidence="4" type="ORF">SAMN05444164_3195</name>
</gene>
<dbReference type="EMBL" id="FNTH01000001">
    <property type="protein sequence ID" value="SEC95179.1"/>
    <property type="molecule type" value="Genomic_DNA"/>
</dbReference>
<dbReference type="PANTHER" id="PTHR13774:SF39">
    <property type="entry name" value="BIOSYNTHESIS PROTEIN, PUTATIVE-RELATED"/>
    <property type="match status" value="1"/>
</dbReference>
<keyword evidence="2" id="KW-0413">Isomerase</keyword>
<evidence type="ECO:0000256" key="1">
    <source>
        <dbReference type="ARBA" id="ARBA00008270"/>
    </source>
</evidence>
<proteinExistence type="inferred from homology"/>
<evidence type="ECO:0000256" key="2">
    <source>
        <dbReference type="ARBA" id="ARBA00023235"/>
    </source>
</evidence>
<dbReference type="AlphaFoldDB" id="A0A1H4WPA7"/>
<organism evidence="4 5">
    <name type="scientific">Bradyrhizobium erythrophlei</name>
    <dbReference type="NCBI Taxonomy" id="1437360"/>
    <lineage>
        <taxon>Bacteria</taxon>
        <taxon>Pseudomonadati</taxon>
        <taxon>Pseudomonadota</taxon>
        <taxon>Alphaproteobacteria</taxon>
        <taxon>Hyphomicrobiales</taxon>
        <taxon>Nitrobacteraceae</taxon>
        <taxon>Bradyrhizobium</taxon>
    </lineage>
</organism>
<dbReference type="GO" id="GO:0016853">
    <property type="term" value="F:isomerase activity"/>
    <property type="evidence" value="ECO:0007669"/>
    <property type="project" value="UniProtKB-KW"/>
</dbReference>
<evidence type="ECO:0000313" key="4">
    <source>
        <dbReference type="EMBL" id="SEC95179.1"/>
    </source>
</evidence>
<name>A0A1H4WPA7_9BRAD</name>
<dbReference type="OrthoDB" id="9788221at2"/>
<accession>A0A1H4WPA7</accession>
<dbReference type="SUPFAM" id="SSF54506">
    <property type="entry name" value="Diaminopimelate epimerase-like"/>
    <property type="match status" value="1"/>
</dbReference>
<dbReference type="Gene3D" id="3.10.310.10">
    <property type="entry name" value="Diaminopimelate Epimerase, Chain A, domain 1"/>
    <property type="match status" value="2"/>
</dbReference>
<comment type="similarity">
    <text evidence="1">Belongs to the PhzF family.</text>
</comment>
<dbReference type="PANTHER" id="PTHR13774">
    <property type="entry name" value="PHENAZINE BIOSYNTHESIS PROTEIN"/>
    <property type="match status" value="1"/>
</dbReference>
<sequence>MTTAELVSVFTVDGQGGNPCPIVVDASGMSASEMQDVARRHGHESGFVLPAQSDDFDATFRFFVPNHEMEMCGHATIGALWLLARHGKLPGDTVRISTRSGPVTGFISRDRNGEPSVEITQPVGKTVPLTDAQRDDVLRALAVGPNAIGRAAPCNAVTSRIKTLIPMRSPEALNALDPAAEAVEAVCGRIGSTGLYPFAVIDREARLFEARQFPRSSGYREDAATGIAAAALAFGLLDSGLAAPNDAEIRILQGRAMGRLSEIRVRIGFAGGRPVGCLLGGNVVLMAAPSH</sequence>